<evidence type="ECO:0000313" key="2">
    <source>
        <dbReference type="EMBL" id="QEV23328.1"/>
    </source>
</evidence>
<dbReference type="Proteomes" id="UP000326598">
    <property type="component" value="Chromosome"/>
</dbReference>
<sequence length="89" mass="9336">MLPVIPVFLVGVASAPLLKKLIRPVVRGTVKSSVKLAMDAKRVAHEINEDLSDIAAEATAEAFAADLQDGSDVPRQTTKKARPSSAANA</sequence>
<proteinExistence type="predicted"/>
<feature type="region of interest" description="Disordered" evidence="1">
    <location>
        <begin position="66"/>
        <end position="89"/>
    </location>
</feature>
<dbReference type="KEGG" id="scoe:CP976_03590"/>
<dbReference type="Pfam" id="PF17195">
    <property type="entry name" value="DUF5132"/>
    <property type="match status" value="1"/>
</dbReference>
<reference evidence="2 3" key="1">
    <citation type="submission" date="2017-09" db="EMBL/GenBank/DDBJ databases">
        <authorList>
            <person name="Lee N."/>
            <person name="Cho B.-K."/>
        </authorList>
    </citation>
    <scope>NUCLEOTIDE SEQUENCE [LARGE SCALE GENOMIC DNA]</scope>
    <source>
        <strain evidence="2 3">ATCC 13740</strain>
    </source>
</reference>
<accession>A0A5J6HU35</accession>
<protein>
    <submittedName>
        <fullName evidence="2">DUF5132 domain-containing protein</fullName>
    </submittedName>
</protein>
<dbReference type="EMBL" id="CP023694">
    <property type="protein sequence ID" value="QEV23328.1"/>
    <property type="molecule type" value="Genomic_DNA"/>
</dbReference>
<name>A0A5J6HU35_STRC4</name>
<evidence type="ECO:0000313" key="3">
    <source>
        <dbReference type="Proteomes" id="UP000326598"/>
    </source>
</evidence>
<dbReference type="AlphaFoldDB" id="A0A5J6HU35"/>
<dbReference type="RefSeq" id="WP_150478971.1">
    <property type="nucleotide sequence ID" value="NZ_JBFAEK010000015.1"/>
</dbReference>
<evidence type="ECO:0000256" key="1">
    <source>
        <dbReference type="SAM" id="MobiDB-lite"/>
    </source>
</evidence>
<dbReference type="InterPro" id="IPR033456">
    <property type="entry name" value="DUF5132"/>
</dbReference>
<organism evidence="2 3">
    <name type="scientific">Streptomyces coeruleorubidus</name>
    <dbReference type="NCBI Taxonomy" id="116188"/>
    <lineage>
        <taxon>Bacteria</taxon>
        <taxon>Bacillati</taxon>
        <taxon>Actinomycetota</taxon>
        <taxon>Actinomycetes</taxon>
        <taxon>Kitasatosporales</taxon>
        <taxon>Streptomycetaceae</taxon>
        <taxon>Streptomyces</taxon>
    </lineage>
</organism>
<gene>
    <name evidence="2" type="ORF">CP976_03590</name>
</gene>